<evidence type="ECO:0000313" key="2">
    <source>
        <dbReference type="Proteomes" id="UP001732700"/>
    </source>
</evidence>
<dbReference type="Proteomes" id="UP001732700">
    <property type="component" value="Chromosome 2C"/>
</dbReference>
<sequence length="326" mass="34555">MAASFELGILVTCALLLAGSCRGAPDTELQVGYYQDTCPKAEAIVRAAVSDAVAEDAGIGAGLIRLLFHDCFVEGCDASVLLDPTKKNPSPEKLGAPNVHSLRGFEAIDEAKFALEDACPGVVSCADVVAFAARDASYLLSGYRVDFDMPAGRLDGRRSNAADTVPSLPPPSANLAQLVENFAAKGLDAEDMVVLSGAHSVGHARCSNFASARLGDGADIDPSFSRRLRRRCNDTGGEDPTVDQDTVTPAELDSQYYRNVMKGRVLLASDAALMETTEAARMVRESASVGGRWEKKFGEAMVKMAGIGVKQAGRHSEIRINCRVVN</sequence>
<proteinExistence type="predicted"/>
<accession>A0ACD5UJW0</accession>
<organism evidence="1 2">
    <name type="scientific">Avena sativa</name>
    <name type="common">Oat</name>
    <dbReference type="NCBI Taxonomy" id="4498"/>
    <lineage>
        <taxon>Eukaryota</taxon>
        <taxon>Viridiplantae</taxon>
        <taxon>Streptophyta</taxon>
        <taxon>Embryophyta</taxon>
        <taxon>Tracheophyta</taxon>
        <taxon>Spermatophyta</taxon>
        <taxon>Magnoliopsida</taxon>
        <taxon>Liliopsida</taxon>
        <taxon>Poales</taxon>
        <taxon>Poaceae</taxon>
        <taxon>BOP clade</taxon>
        <taxon>Pooideae</taxon>
        <taxon>Poodae</taxon>
        <taxon>Poeae</taxon>
        <taxon>Poeae Chloroplast Group 1 (Aveneae type)</taxon>
        <taxon>Aveninae</taxon>
        <taxon>Avena</taxon>
    </lineage>
</organism>
<evidence type="ECO:0000313" key="1">
    <source>
        <dbReference type="EnsemblPlants" id="AVESA.00010b.r2.2CG0264790.1.CDS"/>
    </source>
</evidence>
<protein>
    <submittedName>
        <fullName evidence="1">Uncharacterized protein</fullName>
    </submittedName>
</protein>
<reference evidence="1" key="2">
    <citation type="submission" date="2025-09" db="UniProtKB">
        <authorList>
            <consortium name="EnsemblPlants"/>
        </authorList>
    </citation>
    <scope>IDENTIFICATION</scope>
</reference>
<reference evidence="1" key="1">
    <citation type="submission" date="2021-05" db="EMBL/GenBank/DDBJ databases">
        <authorList>
            <person name="Scholz U."/>
            <person name="Mascher M."/>
            <person name="Fiebig A."/>
        </authorList>
    </citation>
    <scope>NUCLEOTIDE SEQUENCE [LARGE SCALE GENOMIC DNA]</scope>
</reference>
<keyword evidence="2" id="KW-1185">Reference proteome</keyword>
<name>A0ACD5UJW0_AVESA</name>
<dbReference type="EnsemblPlants" id="AVESA.00010b.r2.2CG0264790.1">
    <property type="protein sequence ID" value="AVESA.00010b.r2.2CG0264790.1.CDS"/>
    <property type="gene ID" value="AVESA.00010b.r2.2CG0264790"/>
</dbReference>